<evidence type="ECO:0000256" key="3">
    <source>
        <dbReference type="SAM" id="MobiDB-lite"/>
    </source>
</evidence>
<comment type="similarity">
    <text evidence="1">Belongs to the transglycosylase family. Rpf subfamily.</text>
</comment>
<sequence>MSSTRMSIRGRFVGTLTAGILAFGAPLALAGTANAAPETSTPVAPAAAVAPTQSVPTSTWDKLAECESSGNWSINTGNGYSGGLQFSPTTWKAFGGSGQAHNASKSEQIRVAENVLEGQGWGAWPSCSSQLGLR</sequence>
<evidence type="ECO:0000313" key="6">
    <source>
        <dbReference type="EMBL" id="OSY39903.1"/>
    </source>
</evidence>
<accession>A0A1Y2MXK4</accession>
<proteinExistence type="inferred from homology"/>
<feature type="chain" id="PRO_5012508474" evidence="4">
    <location>
        <begin position="36"/>
        <end position="134"/>
    </location>
</feature>
<dbReference type="Gene3D" id="1.10.530.10">
    <property type="match status" value="1"/>
</dbReference>
<feature type="signal peptide" evidence="4">
    <location>
        <begin position="1"/>
        <end position="35"/>
    </location>
</feature>
<evidence type="ECO:0000313" key="7">
    <source>
        <dbReference type="Proteomes" id="UP000194360"/>
    </source>
</evidence>
<dbReference type="EMBL" id="MIGB01000015">
    <property type="protein sequence ID" value="OSY39903.1"/>
    <property type="molecule type" value="Genomic_DNA"/>
</dbReference>
<evidence type="ECO:0000256" key="4">
    <source>
        <dbReference type="SAM" id="SignalP"/>
    </source>
</evidence>
<dbReference type="SUPFAM" id="SSF53955">
    <property type="entry name" value="Lysozyme-like"/>
    <property type="match status" value="1"/>
</dbReference>
<dbReference type="RefSeq" id="WP_269462825.1">
    <property type="nucleotide sequence ID" value="NZ_AP018920.1"/>
</dbReference>
<gene>
    <name evidence="6" type="primary">rpf</name>
    <name evidence="6" type="ORF">BG845_03138</name>
</gene>
<dbReference type="EC" id="3.-.-.-" evidence="6"/>
<evidence type="ECO:0000256" key="1">
    <source>
        <dbReference type="ARBA" id="ARBA00010830"/>
    </source>
</evidence>
<dbReference type="AlphaFoldDB" id="A0A1Y2MXK4"/>
<evidence type="ECO:0000259" key="5">
    <source>
        <dbReference type="Pfam" id="PF06737"/>
    </source>
</evidence>
<protein>
    <submittedName>
        <fullName evidence="6">Resuscitation-promoting factor Rpf</fullName>
        <ecNumber evidence="6">3.-.-.-</ecNumber>
    </submittedName>
</protein>
<reference evidence="6 7" key="1">
    <citation type="submission" date="2016-09" db="EMBL/GenBank/DDBJ databases">
        <title>Pseudonocardia autotrophica DSM535, a candidate organism with high potential of specific P450 cytochromes.</title>
        <authorList>
            <person name="Grumaz C."/>
            <person name="Vainshtein Y."/>
            <person name="Kirstahler P."/>
            <person name="Sohn K."/>
        </authorList>
    </citation>
    <scope>NUCLEOTIDE SEQUENCE [LARGE SCALE GENOMIC DNA]</scope>
    <source>
        <strain evidence="6 7">DSM 535</strain>
    </source>
</reference>
<feature type="domain" description="Resuscitation-promoting factor core lysozyme-like" evidence="5">
    <location>
        <begin position="57"/>
        <end position="127"/>
    </location>
</feature>
<name>A0A1Y2MXK4_PSEAH</name>
<dbReference type="CDD" id="cd13925">
    <property type="entry name" value="RPF"/>
    <property type="match status" value="1"/>
</dbReference>
<dbReference type="STRING" id="2074.BG845_03138"/>
<dbReference type="InterPro" id="IPR010618">
    <property type="entry name" value="RPF"/>
</dbReference>
<dbReference type="GO" id="GO:0016787">
    <property type="term" value="F:hydrolase activity"/>
    <property type="evidence" value="ECO:0007669"/>
    <property type="project" value="UniProtKB-KW"/>
</dbReference>
<keyword evidence="4" id="KW-0732">Signal</keyword>
<organism evidence="6 7">
    <name type="scientific">Pseudonocardia autotrophica</name>
    <name type="common">Amycolata autotrophica</name>
    <name type="synonym">Nocardia autotrophica</name>
    <dbReference type="NCBI Taxonomy" id="2074"/>
    <lineage>
        <taxon>Bacteria</taxon>
        <taxon>Bacillati</taxon>
        <taxon>Actinomycetota</taxon>
        <taxon>Actinomycetes</taxon>
        <taxon>Pseudonocardiales</taxon>
        <taxon>Pseudonocardiaceae</taxon>
        <taxon>Pseudonocardia</taxon>
    </lineage>
</organism>
<dbReference type="Proteomes" id="UP000194360">
    <property type="component" value="Unassembled WGS sequence"/>
</dbReference>
<feature type="region of interest" description="Disordered" evidence="3">
    <location>
        <begin position="37"/>
        <end position="58"/>
    </location>
</feature>
<comment type="caution">
    <text evidence="6">The sequence shown here is derived from an EMBL/GenBank/DDBJ whole genome shotgun (WGS) entry which is preliminary data.</text>
</comment>
<dbReference type="InterPro" id="IPR023346">
    <property type="entry name" value="Lysozyme-like_dom_sf"/>
</dbReference>
<dbReference type="Pfam" id="PF06737">
    <property type="entry name" value="Transglycosylas"/>
    <property type="match status" value="1"/>
</dbReference>
<keyword evidence="2 6" id="KW-0378">Hydrolase</keyword>
<feature type="compositionally biased region" description="Low complexity" evidence="3">
    <location>
        <begin position="37"/>
        <end position="57"/>
    </location>
</feature>
<keyword evidence="7" id="KW-1185">Reference proteome</keyword>
<evidence type="ECO:0000256" key="2">
    <source>
        <dbReference type="ARBA" id="ARBA00022801"/>
    </source>
</evidence>